<sequence length="83" mass="9531">MARPAGHNVPPLPHSVQEHLGRLLRADYYERADKPRYLGDPALPLEFDPYLYRLEQKERALRIMRVREQGTQAVAEALAGFTC</sequence>
<dbReference type="EMBL" id="JACDXJ010000001">
    <property type="protein sequence ID" value="MBA1156441.1"/>
    <property type="molecule type" value="Genomic_DNA"/>
</dbReference>
<organism evidence="1 2">
    <name type="scientific">Microvirga mediterraneensis</name>
    <dbReference type="NCBI Taxonomy" id="2754695"/>
    <lineage>
        <taxon>Bacteria</taxon>
        <taxon>Pseudomonadati</taxon>
        <taxon>Pseudomonadota</taxon>
        <taxon>Alphaproteobacteria</taxon>
        <taxon>Hyphomicrobiales</taxon>
        <taxon>Methylobacteriaceae</taxon>
        <taxon>Microvirga</taxon>
    </lineage>
</organism>
<proteinExistence type="predicted"/>
<comment type="caution">
    <text evidence="1">The sequence shown here is derived from an EMBL/GenBank/DDBJ whole genome shotgun (WGS) entry which is preliminary data.</text>
</comment>
<dbReference type="Proteomes" id="UP000572984">
    <property type="component" value="Unassembled WGS sequence"/>
</dbReference>
<gene>
    <name evidence="1" type="ORF">H0S73_09920</name>
</gene>
<evidence type="ECO:0000313" key="2">
    <source>
        <dbReference type="Proteomes" id="UP000572984"/>
    </source>
</evidence>
<name>A0A838BM77_9HYPH</name>
<accession>A0A838BM77</accession>
<protein>
    <submittedName>
        <fullName evidence="1">Uncharacterized protein</fullName>
    </submittedName>
</protein>
<dbReference type="AlphaFoldDB" id="A0A838BM77"/>
<reference evidence="1 2" key="1">
    <citation type="submission" date="2020-07" db="EMBL/GenBank/DDBJ databases">
        <title>Draft genome and description of Microvirga mediterraneensis Marseille-Q2068 sp. nov.</title>
        <authorList>
            <person name="Boxberger M."/>
        </authorList>
    </citation>
    <scope>NUCLEOTIDE SEQUENCE [LARGE SCALE GENOMIC DNA]</scope>
    <source>
        <strain evidence="1 2">Marseille-Q2068</strain>
    </source>
</reference>
<keyword evidence="2" id="KW-1185">Reference proteome</keyword>
<evidence type="ECO:0000313" key="1">
    <source>
        <dbReference type="EMBL" id="MBA1156441.1"/>
    </source>
</evidence>